<dbReference type="CDD" id="cd16936">
    <property type="entry name" value="HATPase_RsbW-like"/>
    <property type="match status" value="1"/>
</dbReference>
<reference evidence="4 5" key="1">
    <citation type="submission" date="2023-03" db="EMBL/GenBank/DDBJ databases">
        <title>Isolation and description of six Streptomyces strains from soil environments, able to metabolize different microbial glucans.</title>
        <authorList>
            <person name="Widen T."/>
            <person name="Larsbrink J."/>
        </authorList>
    </citation>
    <scope>NUCLEOTIDE SEQUENCE [LARGE SCALE GENOMIC DNA]</scope>
    <source>
        <strain evidence="4 5">Alt3</strain>
    </source>
</reference>
<dbReference type="InterPro" id="IPR050267">
    <property type="entry name" value="Anti-sigma-factor_SerPK"/>
</dbReference>
<keyword evidence="5" id="KW-1185">Reference proteome</keyword>
<keyword evidence="1" id="KW-0418">Kinase</keyword>
<feature type="region of interest" description="Disordered" evidence="2">
    <location>
        <begin position="1"/>
        <end position="43"/>
    </location>
</feature>
<name>A0ABY9JDU0_9ACTN</name>
<dbReference type="GO" id="GO:0005524">
    <property type="term" value="F:ATP binding"/>
    <property type="evidence" value="ECO:0007669"/>
    <property type="project" value="UniProtKB-KW"/>
</dbReference>
<keyword evidence="4" id="KW-0067">ATP-binding</keyword>
<organism evidence="4 5">
    <name type="scientific">Streptomyces glycanivorans</name>
    <dbReference type="NCBI Taxonomy" id="3033808"/>
    <lineage>
        <taxon>Bacteria</taxon>
        <taxon>Bacillati</taxon>
        <taxon>Actinomycetota</taxon>
        <taxon>Actinomycetes</taxon>
        <taxon>Kitasatosporales</taxon>
        <taxon>Streptomycetaceae</taxon>
        <taxon>Streptomyces</taxon>
    </lineage>
</organism>
<evidence type="ECO:0000256" key="1">
    <source>
        <dbReference type="ARBA" id="ARBA00022527"/>
    </source>
</evidence>
<evidence type="ECO:0000313" key="5">
    <source>
        <dbReference type="Proteomes" id="UP001224433"/>
    </source>
</evidence>
<evidence type="ECO:0000313" key="4">
    <source>
        <dbReference type="EMBL" id="WLQ64989.1"/>
    </source>
</evidence>
<dbReference type="Gene3D" id="3.30.565.10">
    <property type="entry name" value="Histidine kinase-like ATPase, C-terminal domain"/>
    <property type="match status" value="1"/>
</dbReference>
<feature type="domain" description="Histidine kinase/HSP90-like ATPase" evidence="3">
    <location>
        <begin position="37"/>
        <end position="149"/>
    </location>
</feature>
<keyword evidence="4" id="KW-0547">Nucleotide-binding</keyword>
<dbReference type="InterPro" id="IPR003594">
    <property type="entry name" value="HATPase_dom"/>
</dbReference>
<sequence>MTTTTAPPPSPSPTTGAPSSSLPAPSTAGRLSVPLPSGPEAPSHARRAAIGFLRRSWPALAEDRCDDFLLIVSELVTNAVRHAPGPSTLTLTTSAGALDIAVSDCSCVPPAPRVPDLCDGTGGMGLHIAEDLGARVFTEALPEGKCVHAAFAT</sequence>
<feature type="compositionally biased region" description="Low complexity" evidence="2">
    <location>
        <begin position="13"/>
        <end position="28"/>
    </location>
</feature>
<dbReference type="Proteomes" id="UP001224433">
    <property type="component" value="Chromosome"/>
</dbReference>
<dbReference type="PANTHER" id="PTHR35526:SF3">
    <property type="entry name" value="ANTI-SIGMA-F FACTOR RSBW"/>
    <property type="match status" value="1"/>
</dbReference>
<evidence type="ECO:0000256" key="2">
    <source>
        <dbReference type="SAM" id="MobiDB-lite"/>
    </source>
</evidence>
<dbReference type="EMBL" id="CP120983">
    <property type="protein sequence ID" value="WLQ64989.1"/>
    <property type="molecule type" value="Genomic_DNA"/>
</dbReference>
<protein>
    <submittedName>
        <fullName evidence="4">ATP-binding protein</fullName>
    </submittedName>
</protein>
<dbReference type="InterPro" id="IPR036890">
    <property type="entry name" value="HATPase_C_sf"/>
</dbReference>
<feature type="compositionally biased region" description="Pro residues" evidence="2">
    <location>
        <begin position="1"/>
        <end position="12"/>
    </location>
</feature>
<keyword evidence="1" id="KW-0808">Transferase</keyword>
<dbReference type="RefSeq" id="WP_147964019.1">
    <property type="nucleotide sequence ID" value="NZ_CP120983.1"/>
</dbReference>
<dbReference type="Pfam" id="PF13581">
    <property type="entry name" value="HATPase_c_2"/>
    <property type="match status" value="1"/>
</dbReference>
<keyword evidence="1" id="KW-0723">Serine/threonine-protein kinase</keyword>
<dbReference type="PANTHER" id="PTHR35526">
    <property type="entry name" value="ANTI-SIGMA-F FACTOR RSBW-RELATED"/>
    <property type="match status" value="1"/>
</dbReference>
<evidence type="ECO:0000259" key="3">
    <source>
        <dbReference type="Pfam" id="PF13581"/>
    </source>
</evidence>
<accession>A0ABY9JDU0</accession>
<proteinExistence type="predicted"/>
<dbReference type="SUPFAM" id="SSF55874">
    <property type="entry name" value="ATPase domain of HSP90 chaperone/DNA topoisomerase II/histidine kinase"/>
    <property type="match status" value="1"/>
</dbReference>
<gene>
    <name evidence="4" type="ORF">P8A20_15890</name>
</gene>